<dbReference type="NCBIfam" id="NF003933">
    <property type="entry name" value="PRK05444.2-2"/>
    <property type="match status" value="1"/>
</dbReference>
<dbReference type="InterPro" id="IPR009014">
    <property type="entry name" value="Transketo_C/PFOR_II"/>
</dbReference>
<dbReference type="PANTHER" id="PTHR43322:SF5">
    <property type="entry name" value="1-DEOXY-D-XYLULOSE-5-PHOSPHATE SYNTHASE, CHLOROPLASTIC"/>
    <property type="match status" value="1"/>
</dbReference>
<dbReference type="GO" id="GO:0030976">
    <property type="term" value="F:thiamine pyrophosphate binding"/>
    <property type="evidence" value="ECO:0007669"/>
    <property type="project" value="UniProtKB-UniRule"/>
</dbReference>
<keyword evidence="7 11" id="KW-0784">Thiamine biosynthesis</keyword>
<evidence type="ECO:0000256" key="1">
    <source>
        <dbReference type="ARBA" id="ARBA00004980"/>
    </source>
</evidence>
<evidence type="ECO:0000256" key="8">
    <source>
        <dbReference type="ARBA" id="ARBA00023052"/>
    </source>
</evidence>
<evidence type="ECO:0000256" key="7">
    <source>
        <dbReference type="ARBA" id="ARBA00022977"/>
    </source>
</evidence>
<proteinExistence type="inferred from homology"/>
<keyword evidence="6 11" id="KW-0460">Magnesium</keyword>
<reference evidence="13 14" key="1">
    <citation type="submission" date="2016-11" db="EMBL/GenBank/DDBJ databases">
        <title>Whole Genome Sequencing of Mucilaginibacter polytrichastri RG4-7(T) isolated from the moss sample.</title>
        <authorList>
            <person name="Li Y."/>
        </authorList>
    </citation>
    <scope>NUCLEOTIDE SEQUENCE [LARGE SCALE GENOMIC DNA]</scope>
    <source>
        <strain evidence="13 14">RG4-7</strain>
    </source>
</reference>
<dbReference type="CDD" id="cd07033">
    <property type="entry name" value="TPP_PYR_DXS_TK_like"/>
    <property type="match status" value="1"/>
</dbReference>
<evidence type="ECO:0000313" key="14">
    <source>
        <dbReference type="Proteomes" id="UP000186720"/>
    </source>
</evidence>
<dbReference type="UniPathway" id="UPA00064">
    <property type="reaction ID" value="UER00091"/>
</dbReference>
<dbReference type="Pfam" id="PF13292">
    <property type="entry name" value="DXP_synthase_N"/>
    <property type="match status" value="1"/>
</dbReference>
<feature type="binding site" evidence="11">
    <location>
        <begin position="147"/>
        <end position="149"/>
    </location>
    <ligand>
        <name>thiamine diphosphate</name>
        <dbReference type="ChEBI" id="CHEBI:58937"/>
    </ligand>
</feature>
<dbReference type="HAMAP" id="MF_00315">
    <property type="entry name" value="DXP_synth"/>
    <property type="match status" value="1"/>
</dbReference>
<dbReference type="InterPro" id="IPR020826">
    <property type="entry name" value="Transketolase_BS"/>
</dbReference>
<accession>A0A1Q6A697</accession>
<evidence type="ECO:0000256" key="6">
    <source>
        <dbReference type="ARBA" id="ARBA00022842"/>
    </source>
</evidence>
<dbReference type="PROSITE" id="PS00802">
    <property type="entry name" value="TRANSKETOLASE_2"/>
    <property type="match status" value="1"/>
</dbReference>
<comment type="similarity">
    <text evidence="2 11">Belongs to the transketolase family. DXPS subfamily.</text>
</comment>
<keyword evidence="5 11" id="KW-0479">Metal-binding</keyword>
<feature type="binding site" evidence="11">
    <location>
        <position position="208"/>
    </location>
    <ligand>
        <name>thiamine diphosphate</name>
        <dbReference type="ChEBI" id="CHEBI:58937"/>
    </ligand>
</feature>
<protein>
    <recommendedName>
        <fullName evidence="11">1-deoxy-D-xylulose-5-phosphate synthase</fullName>
        <ecNumber evidence="11">2.2.1.7</ecNumber>
    </recommendedName>
    <alternativeName>
        <fullName evidence="11">1-deoxyxylulose-5-phosphate synthase</fullName>
        <shortName evidence="11">DXP synthase</shortName>
        <shortName evidence="11">DXPS</shortName>
    </alternativeName>
</protein>
<evidence type="ECO:0000256" key="3">
    <source>
        <dbReference type="ARBA" id="ARBA00011738"/>
    </source>
</evidence>
<dbReference type="AlphaFoldDB" id="A0A1Q6A697"/>
<feature type="binding site" evidence="11">
    <location>
        <position position="208"/>
    </location>
    <ligand>
        <name>Mg(2+)</name>
        <dbReference type="ChEBI" id="CHEBI:18420"/>
    </ligand>
</feature>
<comment type="subunit">
    <text evidence="3 11">Homodimer.</text>
</comment>
<feature type="domain" description="Transketolase-like pyrimidine-binding" evidence="12">
    <location>
        <begin position="354"/>
        <end position="519"/>
    </location>
</feature>
<feature type="binding site" evidence="11">
    <location>
        <begin position="180"/>
        <end position="181"/>
    </location>
    <ligand>
        <name>thiamine diphosphate</name>
        <dbReference type="ChEBI" id="CHEBI:58937"/>
    </ligand>
</feature>
<dbReference type="InterPro" id="IPR033248">
    <property type="entry name" value="Transketolase_C"/>
</dbReference>
<dbReference type="InterPro" id="IPR029061">
    <property type="entry name" value="THDP-binding"/>
</dbReference>
<feature type="binding site" evidence="11">
    <location>
        <position position="179"/>
    </location>
    <ligand>
        <name>Mg(2+)</name>
        <dbReference type="ChEBI" id="CHEBI:18420"/>
    </ligand>
</feature>
<dbReference type="InterPro" id="IPR049557">
    <property type="entry name" value="Transketolase_CS"/>
</dbReference>
<keyword evidence="8 11" id="KW-0786">Thiamine pyrophosphate</keyword>
<dbReference type="CDD" id="cd02007">
    <property type="entry name" value="TPP_DXS"/>
    <property type="match status" value="1"/>
</dbReference>
<comment type="cofactor">
    <cofactor evidence="11">
        <name>thiamine diphosphate</name>
        <dbReference type="ChEBI" id="CHEBI:58937"/>
    </cofactor>
    <text evidence="11">Binds 1 thiamine pyrophosphate per subunit.</text>
</comment>
<dbReference type="STRING" id="1302689.RG47T_4996"/>
<keyword evidence="9 11" id="KW-0414">Isoprene biosynthesis</keyword>
<name>A0A1Q6A697_9SPHI</name>
<evidence type="ECO:0000256" key="9">
    <source>
        <dbReference type="ARBA" id="ARBA00023229"/>
    </source>
</evidence>
<dbReference type="GO" id="GO:0005829">
    <property type="term" value="C:cytosol"/>
    <property type="evidence" value="ECO:0007669"/>
    <property type="project" value="TreeGrafter"/>
</dbReference>
<dbReference type="EMBL" id="MPPL01000001">
    <property type="protein sequence ID" value="OKS89512.1"/>
    <property type="molecule type" value="Genomic_DNA"/>
</dbReference>
<dbReference type="SUPFAM" id="SSF52922">
    <property type="entry name" value="TK C-terminal domain-like"/>
    <property type="match status" value="1"/>
</dbReference>
<dbReference type="GO" id="GO:0019288">
    <property type="term" value="P:isopentenyl diphosphate biosynthetic process, methylerythritol 4-phosphate pathway"/>
    <property type="evidence" value="ECO:0007669"/>
    <property type="project" value="TreeGrafter"/>
</dbReference>
<organism evidence="13 14">
    <name type="scientific">Mucilaginibacter polytrichastri</name>
    <dbReference type="NCBI Taxonomy" id="1302689"/>
    <lineage>
        <taxon>Bacteria</taxon>
        <taxon>Pseudomonadati</taxon>
        <taxon>Bacteroidota</taxon>
        <taxon>Sphingobacteriia</taxon>
        <taxon>Sphingobacteriales</taxon>
        <taxon>Sphingobacteriaceae</taxon>
        <taxon>Mucilaginibacter</taxon>
    </lineage>
</organism>
<evidence type="ECO:0000256" key="4">
    <source>
        <dbReference type="ARBA" id="ARBA00022679"/>
    </source>
</evidence>
<dbReference type="GO" id="GO:0009228">
    <property type="term" value="P:thiamine biosynthetic process"/>
    <property type="evidence" value="ECO:0007669"/>
    <property type="project" value="UniProtKB-UniRule"/>
</dbReference>
<dbReference type="GO" id="GO:0016114">
    <property type="term" value="P:terpenoid biosynthetic process"/>
    <property type="evidence" value="ECO:0007669"/>
    <property type="project" value="UniProtKB-UniRule"/>
</dbReference>
<gene>
    <name evidence="11" type="primary">dxs</name>
    <name evidence="13" type="ORF">RG47T_4996</name>
</gene>
<dbReference type="InterPro" id="IPR005475">
    <property type="entry name" value="Transketolase-like_Pyr-bd"/>
</dbReference>
<comment type="pathway">
    <text evidence="1 11">Metabolic intermediate biosynthesis; 1-deoxy-D-xylulose 5-phosphate biosynthesis; 1-deoxy-D-xylulose 5-phosphate from D-glyceraldehyde 3-phosphate and pyruvate: step 1/1.</text>
</comment>
<evidence type="ECO:0000256" key="11">
    <source>
        <dbReference type="HAMAP-Rule" id="MF_00315"/>
    </source>
</evidence>
<dbReference type="PANTHER" id="PTHR43322">
    <property type="entry name" value="1-D-DEOXYXYLULOSE 5-PHOSPHATE SYNTHASE-RELATED"/>
    <property type="match status" value="1"/>
</dbReference>
<dbReference type="FunFam" id="3.40.50.920:FF:000002">
    <property type="entry name" value="1-deoxy-D-xylulose-5-phosphate synthase"/>
    <property type="match status" value="1"/>
</dbReference>
<dbReference type="SUPFAM" id="SSF52518">
    <property type="entry name" value="Thiamin diphosphate-binding fold (THDP-binding)"/>
    <property type="match status" value="2"/>
</dbReference>
<dbReference type="GO" id="GO:0000287">
    <property type="term" value="F:magnesium ion binding"/>
    <property type="evidence" value="ECO:0007669"/>
    <property type="project" value="UniProtKB-UniRule"/>
</dbReference>
<dbReference type="Pfam" id="PF02780">
    <property type="entry name" value="Transketolase_C"/>
    <property type="match status" value="1"/>
</dbReference>
<evidence type="ECO:0000256" key="10">
    <source>
        <dbReference type="ARBA" id="ARBA00055605"/>
    </source>
</evidence>
<comment type="cofactor">
    <cofactor evidence="11">
        <name>Mg(2+)</name>
        <dbReference type="ChEBI" id="CHEBI:18420"/>
    </cofactor>
    <text evidence="11">Binds 1 Mg(2+) ion per subunit.</text>
</comment>
<feature type="binding site" evidence="11">
    <location>
        <position position="320"/>
    </location>
    <ligand>
        <name>thiamine diphosphate</name>
        <dbReference type="ChEBI" id="CHEBI:58937"/>
    </ligand>
</feature>
<sequence length="670" mass="74182">MKHFLTFIVSYFRKYLAYFVSYKSVKDLMQVPAGDLLQKINSPSDLKQFSEDELEQVCQQLRQYIVDEVSVNGGHFAASLGVVELTVALHYVLNTPYDQLVWDVGHQAYGHKILTGRRDNFHTNRVYGGLSGFPKRTESEYDTFGVGHSSTSISAALGMAVASHYKGENDRQHVAVIGDGAMTAGMAFEALNHAGIENTNILVILNDNCMSIDPNVGALKEYLTDITTSKPYNRFRDDIAFVLGKLSQVGPDAFKIAKKLEKSIKGTLLKQSNFFEALQFRYFGPTDGHDVKHLVKVIRDLTQIPGPKILHCVTIKGKGYALAEKDQTKWHAPGLFDKITGEIKKTQYEKPQPPKYQDVFGHTIIELAEQNSKIMGITPAMPSGSSLNLMMKAMPNRAFDVGIAEQHAVTFSAGLATQGLVPFCNIYSSFMQRAYDQVIHDVAIQKLNVVLCLDRAGLAGADGPTHHGAYDLAYMRCIPNMTVSAPMNEEELRNLMYTAQLEDKGPFVIRYPRGNGVMVDWKRPFKEIPVGKGRKICDGEEVAILTIGAIGNEAAKAIAALNTDSYYPAHYDMRFVKPLDEALLHEVFTKYSKVITVEDGCLEGGMGSAILEFMADNNYNAQVVRLGIPDKYIEHGEQPELWAECGYDAATIAQRVKDLGARQGAHIIAS</sequence>
<dbReference type="Gene3D" id="3.40.50.920">
    <property type="match status" value="1"/>
</dbReference>
<keyword evidence="4 11" id="KW-0808">Transferase</keyword>
<dbReference type="GO" id="GO:0008661">
    <property type="term" value="F:1-deoxy-D-xylulose-5-phosphate synthase activity"/>
    <property type="evidence" value="ECO:0007669"/>
    <property type="project" value="UniProtKB-UniRule"/>
</dbReference>
<dbReference type="EC" id="2.2.1.7" evidence="11"/>
<comment type="caution">
    <text evidence="13">The sequence shown here is derived from an EMBL/GenBank/DDBJ whole genome shotgun (WGS) entry which is preliminary data.</text>
</comment>
<comment type="function">
    <text evidence="10 11">Catalyzes the acyloin condensation reaction between C atoms 2 and 3 of pyruvate and glyceraldehyde 3-phosphate to yield 1-deoxy-D-xylulose-5-phosphate (DXP).</text>
</comment>
<dbReference type="Proteomes" id="UP000186720">
    <property type="component" value="Unassembled WGS sequence"/>
</dbReference>
<feature type="binding site" evidence="11">
    <location>
        <position position="106"/>
    </location>
    <ligand>
        <name>thiamine diphosphate</name>
        <dbReference type="ChEBI" id="CHEBI:58937"/>
    </ligand>
</feature>
<evidence type="ECO:0000313" key="13">
    <source>
        <dbReference type="EMBL" id="OKS89512.1"/>
    </source>
</evidence>
<dbReference type="SMART" id="SM00861">
    <property type="entry name" value="Transket_pyr"/>
    <property type="match status" value="1"/>
</dbReference>
<dbReference type="PROSITE" id="PS00801">
    <property type="entry name" value="TRANSKETOLASE_1"/>
    <property type="match status" value="1"/>
</dbReference>
<keyword evidence="14" id="KW-1185">Reference proteome</keyword>
<dbReference type="NCBIfam" id="TIGR00204">
    <property type="entry name" value="dxs"/>
    <property type="match status" value="1"/>
</dbReference>
<dbReference type="FunFam" id="3.40.50.970:FF:000005">
    <property type="entry name" value="1-deoxy-D-xylulose-5-phosphate synthase"/>
    <property type="match status" value="1"/>
</dbReference>
<evidence type="ECO:0000259" key="12">
    <source>
        <dbReference type="SMART" id="SM00861"/>
    </source>
</evidence>
<comment type="catalytic activity">
    <reaction evidence="11">
        <text>D-glyceraldehyde 3-phosphate + pyruvate + H(+) = 1-deoxy-D-xylulose 5-phosphate + CO2</text>
        <dbReference type="Rhea" id="RHEA:12605"/>
        <dbReference type="ChEBI" id="CHEBI:15361"/>
        <dbReference type="ChEBI" id="CHEBI:15378"/>
        <dbReference type="ChEBI" id="CHEBI:16526"/>
        <dbReference type="ChEBI" id="CHEBI:57792"/>
        <dbReference type="ChEBI" id="CHEBI:59776"/>
        <dbReference type="EC" id="2.2.1.7"/>
    </reaction>
</comment>
<dbReference type="Gene3D" id="3.40.50.970">
    <property type="match status" value="2"/>
</dbReference>
<dbReference type="InterPro" id="IPR005477">
    <property type="entry name" value="Dxylulose-5-P_synthase"/>
</dbReference>
<feature type="binding site" evidence="11">
    <location>
        <position position="405"/>
    </location>
    <ligand>
        <name>thiamine diphosphate</name>
        <dbReference type="ChEBI" id="CHEBI:58937"/>
    </ligand>
</feature>
<evidence type="ECO:0000256" key="5">
    <source>
        <dbReference type="ARBA" id="ARBA00022723"/>
    </source>
</evidence>
<dbReference type="Pfam" id="PF02779">
    <property type="entry name" value="Transket_pyr"/>
    <property type="match status" value="1"/>
</dbReference>
<evidence type="ECO:0000256" key="2">
    <source>
        <dbReference type="ARBA" id="ARBA00011081"/>
    </source>
</evidence>